<dbReference type="InterPro" id="IPR012910">
    <property type="entry name" value="Plug_dom"/>
</dbReference>
<dbReference type="RefSeq" id="WP_264434087.1">
    <property type="nucleotide sequence ID" value="NZ_CP081495.1"/>
</dbReference>
<dbReference type="InterPro" id="IPR008969">
    <property type="entry name" value="CarboxyPept-like_regulatory"/>
</dbReference>
<evidence type="ECO:0000313" key="6">
    <source>
        <dbReference type="Proteomes" id="UP001163328"/>
    </source>
</evidence>
<evidence type="ECO:0000256" key="3">
    <source>
        <dbReference type="SAM" id="SignalP"/>
    </source>
</evidence>
<evidence type="ECO:0000256" key="1">
    <source>
        <dbReference type="ARBA" id="ARBA00022729"/>
    </source>
</evidence>
<dbReference type="SUPFAM" id="SSF49464">
    <property type="entry name" value="Carboxypeptidase regulatory domain-like"/>
    <property type="match status" value="1"/>
</dbReference>
<reference evidence="5" key="1">
    <citation type="submission" date="2021-08" db="EMBL/GenBank/DDBJ databases">
        <title>Flavobacterium sp. strain CC-SYL302.</title>
        <authorList>
            <person name="Lin S.-Y."/>
            <person name="Lee T.-H."/>
            <person name="Young C.-C."/>
        </authorList>
    </citation>
    <scope>NUCLEOTIDE SEQUENCE</scope>
    <source>
        <strain evidence="5">CC-SYL302</strain>
    </source>
</reference>
<evidence type="ECO:0000256" key="2">
    <source>
        <dbReference type="PROSITE-ProRule" id="PRU01360"/>
    </source>
</evidence>
<feature type="signal peptide" evidence="3">
    <location>
        <begin position="1"/>
        <end position="18"/>
    </location>
</feature>
<feature type="domain" description="TonB-dependent receptor plug" evidence="4">
    <location>
        <begin position="120"/>
        <end position="257"/>
    </location>
</feature>
<dbReference type="EMBL" id="CP081495">
    <property type="protein sequence ID" value="UYW01614.1"/>
    <property type="molecule type" value="Genomic_DNA"/>
</dbReference>
<feature type="chain" id="PRO_5047509200" evidence="3">
    <location>
        <begin position="19"/>
        <end position="333"/>
    </location>
</feature>
<keyword evidence="1 3" id="KW-0732">Signal</keyword>
<dbReference type="Pfam" id="PF07715">
    <property type="entry name" value="Plug"/>
    <property type="match status" value="1"/>
</dbReference>
<proteinExistence type="inferred from homology"/>
<name>A0ABY6M1U7_9FLAO</name>
<comment type="similarity">
    <text evidence="2">Belongs to the TonB-dependent receptor family.</text>
</comment>
<evidence type="ECO:0000313" key="5">
    <source>
        <dbReference type="EMBL" id="UYW01614.1"/>
    </source>
</evidence>
<keyword evidence="2" id="KW-1134">Transmembrane beta strand</keyword>
<accession>A0ABY6M1U7</accession>
<protein>
    <submittedName>
        <fullName evidence="5">TonB-dependent receptor</fullName>
    </submittedName>
</protein>
<dbReference type="InterPro" id="IPR039426">
    <property type="entry name" value="TonB-dep_rcpt-like"/>
</dbReference>
<gene>
    <name evidence="5" type="ORF">K5I29_01430</name>
</gene>
<dbReference type="PANTHER" id="PTHR30069:SF29">
    <property type="entry name" value="HEMOGLOBIN AND HEMOGLOBIN-HAPTOGLOBIN-BINDING PROTEIN 1-RELATED"/>
    <property type="match status" value="1"/>
</dbReference>
<dbReference type="InterPro" id="IPR037066">
    <property type="entry name" value="Plug_dom_sf"/>
</dbReference>
<keyword evidence="2" id="KW-0998">Cell outer membrane</keyword>
<dbReference type="PANTHER" id="PTHR30069">
    <property type="entry name" value="TONB-DEPENDENT OUTER MEMBRANE RECEPTOR"/>
    <property type="match status" value="1"/>
</dbReference>
<dbReference type="SUPFAM" id="SSF56935">
    <property type="entry name" value="Porins"/>
    <property type="match status" value="1"/>
</dbReference>
<dbReference type="Pfam" id="PF13715">
    <property type="entry name" value="CarbopepD_reg_2"/>
    <property type="match status" value="1"/>
</dbReference>
<evidence type="ECO:0000259" key="4">
    <source>
        <dbReference type="Pfam" id="PF07715"/>
    </source>
</evidence>
<sequence length="333" mass="36868">MKYIVSLLFITVSSLTFAQKSIKGIVVDKDTQQPLEFVLITNLPSQQWALTQKDGSFEIKNVLDADFTLFVKLLGKEERTISYKKEQLNTQLLIELQNKNLRLDEVIVTAQKGKNHSEITMGTEAINQVQAFSLNEVLEQIPGQSITDLNLNEFKPIAFRTVRPPSARDAAFGNKAFGVSVVVDGIPMSNNENMQTYGSNFRNVYEANALNFGDASSTFNGTFNNAGYGTDLREVPLDNIESIEVVQGIPSAKYGDLTSGLINIRKKAGKAPYRVYTSLRDGTTEFGLSKGFSLSPTLGNVNVSVNYLNSNSEPRFIYQIQPHNHQPDVVVGQ</sequence>
<dbReference type="Proteomes" id="UP001163328">
    <property type="component" value="Chromosome"/>
</dbReference>
<keyword evidence="2" id="KW-0472">Membrane</keyword>
<keyword evidence="5" id="KW-0675">Receptor</keyword>
<keyword evidence="6" id="KW-1185">Reference proteome</keyword>
<organism evidence="5 6">
    <name type="scientific">Flavobacterium agricola</name>
    <dbReference type="NCBI Taxonomy" id="2870839"/>
    <lineage>
        <taxon>Bacteria</taxon>
        <taxon>Pseudomonadati</taxon>
        <taxon>Bacteroidota</taxon>
        <taxon>Flavobacteriia</taxon>
        <taxon>Flavobacteriales</taxon>
        <taxon>Flavobacteriaceae</taxon>
        <taxon>Flavobacterium</taxon>
    </lineage>
</organism>
<keyword evidence="2" id="KW-0813">Transport</keyword>
<keyword evidence="2" id="KW-0812">Transmembrane</keyword>
<dbReference type="Gene3D" id="2.170.130.10">
    <property type="entry name" value="TonB-dependent receptor, plug domain"/>
    <property type="match status" value="1"/>
</dbReference>
<comment type="subcellular location">
    <subcellularLocation>
        <location evidence="2">Cell outer membrane</location>
        <topology evidence="2">Multi-pass membrane protein</topology>
    </subcellularLocation>
</comment>
<dbReference type="PROSITE" id="PS52016">
    <property type="entry name" value="TONB_DEPENDENT_REC_3"/>
    <property type="match status" value="1"/>
</dbReference>